<dbReference type="OrthoDB" id="415459at2759"/>
<feature type="compositionally biased region" description="Polar residues" evidence="6">
    <location>
        <begin position="30"/>
        <end position="50"/>
    </location>
</feature>
<keyword evidence="9" id="KW-1185">Reference proteome</keyword>
<dbReference type="GO" id="GO:0003729">
    <property type="term" value="F:mRNA binding"/>
    <property type="evidence" value="ECO:0007669"/>
    <property type="project" value="InterPro"/>
</dbReference>
<evidence type="ECO:0000256" key="3">
    <source>
        <dbReference type="ARBA" id="ARBA00022771"/>
    </source>
</evidence>
<evidence type="ECO:0000256" key="4">
    <source>
        <dbReference type="ARBA" id="ARBA00022833"/>
    </source>
</evidence>
<feature type="domain" description="C3H1-type" evidence="7">
    <location>
        <begin position="139"/>
        <end position="166"/>
    </location>
</feature>
<dbReference type="PROSITE" id="PS50103">
    <property type="entry name" value="ZF_C3H1"/>
    <property type="match status" value="3"/>
</dbReference>
<keyword evidence="2" id="KW-0677">Repeat</keyword>
<keyword evidence="3 5" id="KW-0863">Zinc-finger</keyword>
<sequence length="504" mass="54044">MPASQKASVAKPQAMVLPLGESRGCRSPNVAGTSATSPTSMVSSPSAISSKENTQAKASKLVDTAVVLQLTKTKMCAFFERGKCASETCNYAHSQEELRSAPNLQKTKLCKSFLQGNCNLGQNCVYAHGDQDLRVTSGIYKTQMCHFFLRGHCKKGDRCNHAHGAVDIRPSVAAVSADDSDASPCAIGAVSTSPFGAEMTAAAAPTAHTPVKRRTPAGASFEAPPSSILKLRQSLPLADLLTGNSASVSTAAPTPTPTKSVTELAAMSISPMPSTPLWDQYSFHAATLAASMTAQVNPHGMLDPIDMLVRRSGHPGAVQGYASTGPAFDQDLLPKALFHGACDGLHQQQMPLPPLPAYPAQQLGQQWALPPQPQWPHHPMVQPHWPPQQLQPHQWQFPTQLLPPPPFQMQHLLPQMPQQPLLRMPGSLPGQSPPPGLYPNYDRVEAALTPQDQSTKVDNRYPGALEAESQKTTNDISERLASLDEVVKGLADDVKVYSRGSHRI</sequence>
<dbReference type="SUPFAM" id="SSF90229">
    <property type="entry name" value="CCCH zinc finger"/>
    <property type="match status" value="3"/>
</dbReference>
<organism evidence="8 9">
    <name type="scientific">Polarella glacialis</name>
    <name type="common">Dinoflagellate</name>
    <dbReference type="NCBI Taxonomy" id="89957"/>
    <lineage>
        <taxon>Eukaryota</taxon>
        <taxon>Sar</taxon>
        <taxon>Alveolata</taxon>
        <taxon>Dinophyceae</taxon>
        <taxon>Suessiales</taxon>
        <taxon>Suessiaceae</taxon>
        <taxon>Polarella</taxon>
    </lineage>
</organism>
<dbReference type="SMART" id="SM00356">
    <property type="entry name" value="ZnF_C3H1"/>
    <property type="match status" value="3"/>
</dbReference>
<evidence type="ECO:0000259" key="7">
    <source>
        <dbReference type="PROSITE" id="PS50103"/>
    </source>
</evidence>
<dbReference type="EMBL" id="CAJNNV010016038">
    <property type="protein sequence ID" value="CAE8604084.1"/>
    <property type="molecule type" value="Genomic_DNA"/>
</dbReference>
<feature type="region of interest" description="Disordered" evidence="6">
    <location>
        <begin position="449"/>
        <end position="473"/>
    </location>
</feature>
<keyword evidence="4 5" id="KW-0862">Zinc</keyword>
<comment type="caution">
    <text evidence="8">The sequence shown here is derived from an EMBL/GenBank/DDBJ whole genome shotgun (WGS) entry which is preliminary data.</text>
</comment>
<dbReference type="InterPro" id="IPR036855">
    <property type="entry name" value="Znf_CCCH_sf"/>
</dbReference>
<dbReference type="Pfam" id="PF00642">
    <property type="entry name" value="zf-CCCH"/>
    <property type="match status" value="1"/>
</dbReference>
<dbReference type="OMA" id="CAFFERG"/>
<dbReference type="GO" id="GO:0008270">
    <property type="term" value="F:zinc ion binding"/>
    <property type="evidence" value="ECO:0007669"/>
    <property type="project" value="UniProtKB-KW"/>
</dbReference>
<dbReference type="AlphaFoldDB" id="A0A813EYW7"/>
<proteinExistence type="predicted"/>
<evidence type="ECO:0000256" key="6">
    <source>
        <dbReference type="SAM" id="MobiDB-lite"/>
    </source>
</evidence>
<dbReference type="Proteomes" id="UP000654075">
    <property type="component" value="Unassembled WGS sequence"/>
</dbReference>
<feature type="domain" description="C3H1-type" evidence="7">
    <location>
        <begin position="70"/>
        <end position="96"/>
    </location>
</feature>
<name>A0A813EYW7_POLGL</name>
<feature type="zinc finger region" description="C3H1-type" evidence="5">
    <location>
        <begin position="70"/>
        <end position="96"/>
    </location>
</feature>
<evidence type="ECO:0000256" key="2">
    <source>
        <dbReference type="ARBA" id="ARBA00022737"/>
    </source>
</evidence>
<evidence type="ECO:0000256" key="5">
    <source>
        <dbReference type="PROSITE-ProRule" id="PRU00723"/>
    </source>
</evidence>
<feature type="region of interest" description="Disordered" evidence="6">
    <location>
        <begin position="18"/>
        <end position="50"/>
    </location>
</feature>
<dbReference type="PANTHER" id="PTHR12547:SF18">
    <property type="entry name" value="PROTEIN TIS11"/>
    <property type="match status" value="1"/>
</dbReference>
<evidence type="ECO:0000256" key="1">
    <source>
        <dbReference type="ARBA" id="ARBA00022723"/>
    </source>
</evidence>
<dbReference type="Gene3D" id="4.10.1000.10">
    <property type="entry name" value="Zinc finger, CCCH-type"/>
    <property type="match status" value="3"/>
</dbReference>
<protein>
    <recommendedName>
        <fullName evidence="7">C3H1-type domain-containing protein</fullName>
    </recommendedName>
</protein>
<evidence type="ECO:0000313" key="8">
    <source>
        <dbReference type="EMBL" id="CAE8604084.1"/>
    </source>
</evidence>
<dbReference type="InterPro" id="IPR000571">
    <property type="entry name" value="Znf_CCCH"/>
</dbReference>
<evidence type="ECO:0000313" key="9">
    <source>
        <dbReference type="Proteomes" id="UP000654075"/>
    </source>
</evidence>
<feature type="zinc finger region" description="C3H1-type" evidence="5">
    <location>
        <begin position="139"/>
        <end position="166"/>
    </location>
</feature>
<feature type="zinc finger region" description="C3H1-type" evidence="5">
    <location>
        <begin position="104"/>
        <end position="131"/>
    </location>
</feature>
<dbReference type="InterPro" id="IPR045877">
    <property type="entry name" value="ZFP36-like"/>
</dbReference>
<feature type="domain" description="C3H1-type" evidence="7">
    <location>
        <begin position="104"/>
        <end position="131"/>
    </location>
</feature>
<reference evidence="8" key="1">
    <citation type="submission" date="2021-02" db="EMBL/GenBank/DDBJ databases">
        <authorList>
            <person name="Dougan E. K."/>
            <person name="Rhodes N."/>
            <person name="Thang M."/>
            <person name="Chan C."/>
        </authorList>
    </citation>
    <scope>NUCLEOTIDE SEQUENCE</scope>
</reference>
<accession>A0A813EYW7</accession>
<dbReference type="PANTHER" id="PTHR12547">
    <property type="entry name" value="CCCH ZINC FINGER/TIS11-RELATED"/>
    <property type="match status" value="1"/>
</dbReference>
<keyword evidence="1 5" id="KW-0479">Metal-binding</keyword>
<gene>
    <name evidence="8" type="ORF">PGLA1383_LOCUS22270</name>
</gene>